<dbReference type="STRING" id="121845.A0A3Q0IS70"/>
<evidence type="ECO:0000256" key="1">
    <source>
        <dbReference type="ARBA" id="ARBA00022763"/>
    </source>
</evidence>
<sequence>MSLGNTVHHLSGKILCPAIELSLTLTLLGGQSFRWKQLTSDEKKLGNRFQGVFKEHVWTLWADPSYLHYQVYSQHKLNANSVETMLKEYFRLDQNLPELYAEWSNRDAFFRRTCGEFVGIRMLNQDLTENIFSFLCSSNNNIARISGMIDKM</sequence>
<dbReference type="GO" id="GO:0006289">
    <property type="term" value="P:nucleotide-excision repair"/>
    <property type="evidence" value="ECO:0007669"/>
    <property type="project" value="InterPro"/>
</dbReference>
<dbReference type="InterPro" id="IPR012904">
    <property type="entry name" value="OGG_N"/>
</dbReference>
<proteinExistence type="predicted"/>
<dbReference type="GO" id="GO:0005634">
    <property type="term" value="C:nucleus"/>
    <property type="evidence" value="ECO:0007669"/>
    <property type="project" value="TreeGrafter"/>
</dbReference>
<keyword evidence="4" id="KW-0456">Lyase</keyword>
<dbReference type="Gene3D" id="1.10.340.30">
    <property type="entry name" value="Hypothetical protein, domain 2"/>
    <property type="match status" value="1"/>
</dbReference>
<dbReference type="GO" id="GO:0006285">
    <property type="term" value="P:base-excision repair, AP site formation"/>
    <property type="evidence" value="ECO:0007669"/>
    <property type="project" value="TreeGrafter"/>
</dbReference>
<dbReference type="PANTHER" id="PTHR10242">
    <property type="entry name" value="8-OXOGUANINE DNA GLYCOSYLASE"/>
    <property type="match status" value="1"/>
</dbReference>
<dbReference type="PaxDb" id="121845-A0A3Q0IS70"/>
<keyword evidence="3" id="KW-0234">DNA repair</keyword>
<evidence type="ECO:0000313" key="8">
    <source>
        <dbReference type="RefSeq" id="XP_026677195.1"/>
    </source>
</evidence>
<keyword evidence="7" id="KW-1185">Reference proteome</keyword>
<evidence type="ECO:0000313" key="7">
    <source>
        <dbReference type="Proteomes" id="UP000079169"/>
    </source>
</evidence>
<dbReference type="KEGG" id="dci:103506309"/>
<dbReference type="PANTHER" id="PTHR10242:SF2">
    <property type="entry name" value="N-GLYCOSYLASE_DNA LYASE"/>
    <property type="match status" value="1"/>
</dbReference>
<dbReference type="GO" id="GO:0034039">
    <property type="term" value="F:8-oxo-7,8-dihydroguanine DNA N-glycosylase activity"/>
    <property type="evidence" value="ECO:0007669"/>
    <property type="project" value="TreeGrafter"/>
</dbReference>
<protein>
    <submittedName>
        <fullName evidence="8">N-glycosylase/DNA lyase-like</fullName>
    </submittedName>
</protein>
<feature type="domain" description="8-oxoguanine DNA glycosylase N-terminal" evidence="6">
    <location>
        <begin position="13"/>
        <end position="131"/>
    </location>
</feature>
<keyword evidence="2" id="KW-0378">Hydrolase</keyword>
<evidence type="ECO:0000259" key="6">
    <source>
        <dbReference type="Pfam" id="PF07934"/>
    </source>
</evidence>
<dbReference type="SUPFAM" id="SSF55945">
    <property type="entry name" value="TATA-box binding protein-like"/>
    <property type="match status" value="1"/>
</dbReference>
<reference evidence="8" key="1">
    <citation type="submission" date="2025-08" db="UniProtKB">
        <authorList>
            <consortium name="RefSeq"/>
        </authorList>
    </citation>
    <scope>IDENTIFICATION</scope>
</reference>
<dbReference type="Pfam" id="PF07934">
    <property type="entry name" value="OGG_N"/>
    <property type="match status" value="1"/>
</dbReference>
<evidence type="ECO:0000256" key="2">
    <source>
        <dbReference type="ARBA" id="ARBA00022801"/>
    </source>
</evidence>
<dbReference type="GeneID" id="103506309"/>
<dbReference type="GO" id="GO:0003684">
    <property type="term" value="F:damaged DNA binding"/>
    <property type="evidence" value="ECO:0007669"/>
    <property type="project" value="InterPro"/>
</dbReference>
<dbReference type="Gene3D" id="3.30.310.40">
    <property type="match status" value="1"/>
</dbReference>
<accession>A0A3Q0IS70</accession>
<name>A0A3Q0IS70_DIACI</name>
<evidence type="ECO:0000256" key="4">
    <source>
        <dbReference type="ARBA" id="ARBA00023239"/>
    </source>
</evidence>
<dbReference type="AlphaFoldDB" id="A0A3Q0IS70"/>
<dbReference type="Proteomes" id="UP000079169">
    <property type="component" value="Unplaced"/>
</dbReference>
<organism evidence="7 8">
    <name type="scientific">Diaphorina citri</name>
    <name type="common">Asian citrus psyllid</name>
    <dbReference type="NCBI Taxonomy" id="121845"/>
    <lineage>
        <taxon>Eukaryota</taxon>
        <taxon>Metazoa</taxon>
        <taxon>Ecdysozoa</taxon>
        <taxon>Arthropoda</taxon>
        <taxon>Hexapoda</taxon>
        <taxon>Insecta</taxon>
        <taxon>Pterygota</taxon>
        <taxon>Neoptera</taxon>
        <taxon>Paraneoptera</taxon>
        <taxon>Hemiptera</taxon>
        <taxon>Sternorrhyncha</taxon>
        <taxon>Psylloidea</taxon>
        <taxon>Psyllidae</taxon>
        <taxon>Diaphorininae</taxon>
        <taxon>Diaphorina</taxon>
    </lineage>
</organism>
<evidence type="ECO:0000256" key="5">
    <source>
        <dbReference type="ARBA" id="ARBA00023295"/>
    </source>
</evidence>
<dbReference type="RefSeq" id="XP_026677195.1">
    <property type="nucleotide sequence ID" value="XM_026821394.1"/>
</dbReference>
<keyword evidence="5" id="KW-0326">Glycosidase</keyword>
<dbReference type="GO" id="GO:0016829">
    <property type="term" value="F:lyase activity"/>
    <property type="evidence" value="ECO:0007669"/>
    <property type="project" value="UniProtKB-KW"/>
</dbReference>
<evidence type="ECO:0000256" key="3">
    <source>
        <dbReference type="ARBA" id="ARBA00023204"/>
    </source>
</evidence>
<keyword evidence="1" id="KW-0227">DNA damage</keyword>
<dbReference type="InterPro" id="IPR052054">
    <property type="entry name" value="Oxidative_DNA_repair_enzyme"/>
</dbReference>
<gene>
    <name evidence="8" type="primary">LOC103506309</name>
</gene>